<evidence type="ECO:0000256" key="2">
    <source>
        <dbReference type="ARBA" id="ARBA00022574"/>
    </source>
</evidence>
<dbReference type="PANTHER" id="PTHR16288">
    <property type="entry name" value="WD40 REPEAT PROTEIN 4"/>
    <property type="match status" value="1"/>
</dbReference>
<feature type="repeat" description="WD" evidence="6">
    <location>
        <begin position="93"/>
        <end position="133"/>
    </location>
</feature>
<organism evidence="7 8">
    <name type="scientific">Rhodosorus marinus</name>
    <dbReference type="NCBI Taxonomy" id="101924"/>
    <lineage>
        <taxon>Eukaryota</taxon>
        <taxon>Rhodophyta</taxon>
        <taxon>Stylonematophyceae</taxon>
        <taxon>Stylonematales</taxon>
        <taxon>Stylonemataceae</taxon>
        <taxon>Rhodosorus</taxon>
    </lineage>
</organism>
<evidence type="ECO:0000313" key="7">
    <source>
        <dbReference type="EMBL" id="KAJ8902846.1"/>
    </source>
</evidence>
<dbReference type="GO" id="GO:0005634">
    <property type="term" value="C:nucleus"/>
    <property type="evidence" value="ECO:0007669"/>
    <property type="project" value="UniProtKB-SubCell"/>
</dbReference>
<dbReference type="AlphaFoldDB" id="A0AAV8UQI9"/>
<comment type="subcellular location">
    <subcellularLocation>
        <location evidence="1">Nucleus</location>
    </subcellularLocation>
</comment>
<evidence type="ECO:0000256" key="1">
    <source>
        <dbReference type="ARBA" id="ARBA00004123"/>
    </source>
</evidence>
<dbReference type="GO" id="GO:0006400">
    <property type="term" value="P:tRNA modification"/>
    <property type="evidence" value="ECO:0007669"/>
    <property type="project" value="TreeGrafter"/>
</dbReference>
<dbReference type="InterPro" id="IPR015943">
    <property type="entry name" value="WD40/YVTN_repeat-like_dom_sf"/>
</dbReference>
<dbReference type="PROSITE" id="PS50294">
    <property type="entry name" value="WD_REPEATS_REGION"/>
    <property type="match status" value="1"/>
</dbReference>
<evidence type="ECO:0000313" key="8">
    <source>
        <dbReference type="Proteomes" id="UP001157974"/>
    </source>
</evidence>
<dbReference type="SMART" id="SM00320">
    <property type="entry name" value="WD40"/>
    <property type="match status" value="1"/>
</dbReference>
<dbReference type="Gene3D" id="2.130.10.10">
    <property type="entry name" value="YVTN repeat-like/Quinoprotein amine dehydrogenase"/>
    <property type="match status" value="1"/>
</dbReference>
<dbReference type="Pfam" id="PF00400">
    <property type="entry name" value="WD40"/>
    <property type="match status" value="1"/>
</dbReference>
<gene>
    <name evidence="7" type="ORF">NDN08_006166</name>
</gene>
<comment type="caution">
    <text evidence="7">The sequence shown here is derived from an EMBL/GenBank/DDBJ whole genome shotgun (WGS) entry which is preliminary data.</text>
</comment>
<dbReference type="GO" id="GO:0005829">
    <property type="term" value="C:cytosol"/>
    <property type="evidence" value="ECO:0007669"/>
    <property type="project" value="TreeGrafter"/>
</dbReference>
<keyword evidence="5" id="KW-0539">Nucleus</keyword>
<keyword evidence="2 6" id="KW-0853">WD repeat</keyword>
<evidence type="ECO:0000256" key="6">
    <source>
        <dbReference type="PROSITE-ProRule" id="PRU00221"/>
    </source>
</evidence>
<protein>
    <submittedName>
        <fullName evidence="7">Uncharacterized protein</fullName>
    </submittedName>
</protein>
<keyword evidence="8" id="KW-1185">Reference proteome</keyword>
<evidence type="ECO:0000256" key="5">
    <source>
        <dbReference type="ARBA" id="ARBA00023242"/>
    </source>
</evidence>
<dbReference type="SUPFAM" id="SSF50978">
    <property type="entry name" value="WD40 repeat-like"/>
    <property type="match status" value="1"/>
</dbReference>
<dbReference type="InterPro" id="IPR001680">
    <property type="entry name" value="WD40_rpt"/>
</dbReference>
<evidence type="ECO:0000256" key="4">
    <source>
        <dbReference type="ARBA" id="ARBA00022737"/>
    </source>
</evidence>
<dbReference type="PROSITE" id="PS50082">
    <property type="entry name" value="WD_REPEATS_2"/>
    <property type="match status" value="1"/>
</dbReference>
<dbReference type="Proteomes" id="UP001157974">
    <property type="component" value="Unassembled WGS sequence"/>
</dbReference>
<evidence type="ECO:0000256" key="3">
    <source>
        <dbReference type="ARBA" id="ARBA00022694"/>
    </source>
</evidence>
<accession>A0AAV8UQI9</accession>
<dbReference type="GO" id="GO:0036265">
    <property type="term" value="P:RNA (guanine-N7)-methylation"/>
    <property type="evidence" value="ECO:0007669"/>
    <property type="project" value="InterPro"/>
</dbReference>
<keyword evidence="4" id="KW-0677">Repeat</keyword>
<dbReference type="EMBL" id="JAMWBK010000008">
    <property type="protein sequence ID" value="KAJ8902846.1"/>
    <property type="molecule type" value="Genomic_DNA"/>
</dbReference>
<keyword evidence="3" id="KW-0819">tRNA processing</keyword>
<dbReference type="GO" id="GO:0043527">
    <property type="term" value="C:tRNA methyltransferase complex"/>
    <property type="evidence" value="ECO:0007669"/>
    <property type="project" value="TreeGrafter"/>
</dbReference>
<proteinExistence type="predicted"/>
<dbReference type="InterPro" id="IPR036322">
    <property type="entry name" value="WD40_repeat_dom_sf"/>
</dbReference>
<dbReference type="InterPro" id="IPR028884">
    <property type="entry name" value="Trm82"/>
</dbReference>
<sequence>MPKRLTSVSIVPNTDHVLVSDKTGDLWRLKLETDGSDAVTIEDVEGGTNEPVLGHFSVLTDFDVVERAVATADRDNKIRISRLPDAFVVDAFLLGHRESIAQVKFVSSSLLVSSSLDGTVRLWDCKSMDQMDRIELEGEEVATGMCVQAGSLAMICHAQRELLYSPSVSVGNKLSGIVRLPLSAEPTGLAIDIRSRLWVSANDDNGDLVVNVFSCNGVEPSRSFEDEQALQRALADRGVAGEPDALIKGDILLAQKKKPIVDNWKGKKRKVDSTVTRLLR</sequence>
<dbReference type="PANTHER" id="PTHR16288:SF0">
    <property type="entry name" value="TRNA (GUANINE-N(7)-)-METHYLTRANSFERASE NON-CATALYTIC SUBUNIT WDR4"/>
    <property type="match status" value="1"/>
</dbReference>
<name>A0AAV8UQI9_9RHOD</name>
<reference evidence="7 8" key="1">
    <citation type="journal article" date="2023" name="Nat. Commun.">
        <title>Origin of minicircular mitochondrial genomes in red algae.</title>
        <authorList>
            <person name="Lee Y."/>
            <person name="Cho C.H."/>
            <person name="Lee Y.M."/>
            <person name="Park S.I."/>
            <person name="Yang J.H."/>
            <person name="West J.A."/>
            <person name="Bhattacharya D."/>
            <person name="Yoon H.S."/>
        </authorList>
    </citation>
    <scope>NUCLEOTIDE SEQUENCE [LARGE SCALE GENOMIC DNA]</scope>
    <source>
        <strain evidence="7 8">CCMP1338</strain>
        <tissue evidence="7">Whole cell</tissue>
    </source>
</reference>